<dbReference type="InterPro" id="IPR013149">
    <property type="entry name" value="ADH-like_C"/>
</dbReference>
<feature type="domain" description="Enoyl reductase (ER)" evidence="7">
    <location>
        <begin position="10"/>
        <end position="358"/>
    </location>
</feature>
<evidence type="ECO:0000256" key="6">
    <source>
        <dbReference type="RuleBase" id="RU361277"/>
    </source>
</evidence>
<dbReference type="Gene3D" id="3.40.50.720">
    <property type="entry name" value="NAD(P)-binding Rossmann-like Domain"/>
    <property type="match status" value="1"/>
</dbReference>
<dbReference type="GO" id="GO:0008270">
    <property type="term" value="F:zinc ion binding"/>
    <property type="evidence" value="ECO:0007669"/>
    <property type="project" value="InterPro"/>
</dbReference>
<dbReference type="OrthoDB" id="9770544at2"/>
<dbReference type="Proteomes" id="UP000015455">
    <property type="component" value="Unassembled WGS sequence"/>
</dbReference>
<dbReference type="EMBL" id="ATJV01000070">
    <property type="protein sequence ID" value="EPZ14827.1"/>
    <property type="molecule type" value="Genomic_DNA"/>
</dbReference>
<evidence type="ECO:0000259" key="7">
    <source>
        <dbReference type="SMART" id="SM00829"/>
    </source>
</evidence>
<dbReference type="Pfam" id="PF08240">
    <property type="entry name" value="ADH_N"/>
    <property type="match status" value="1"/>
</dbReference>
<dbReference type="PANTHER" id="PTHR43880">
    <property type="entry name" value="ALCOHOL DEHYDROGENASE"/>
    <property type="match status" value="1"/>
</dbReference>
<organism evidence="8 9">
    <name type="scientific">Thauera terpenica 58Eu</name>
    <dbReference type="NCBI Taxonomy" id="1348657"/>
    <lineage>
        <taxon>Bacteria</taxon>
        <taxon>Pseudomonadati</taxon>
        <taxon>Pseudomonadota</taxon>
        <taxon>Betaproteobacteria</taxon>
        <taxon>Rhodocyclales</taxon>
        <taxon>Zoogloeaceae</taxon>
        <taxon>Thauera</taxon>
    </lineage>
</organism>
<keyword evidence="3 6" id="KW-0862">Zinc</keyword>
<dbReference type="STRING" id="1348657.M622_05060"/>
<name>S9ZMU2_9RHOO</name>
<dbReference type="SUPFAM" id="SSF51735">
    <property type="entry name" value="NAD(P)-binding Rossmann-fold domains"/>
    <property type="match status" value="1"/>
</dbReference>
<dbReference type="PATRIC" id="fig|1348657.5.peg.2767"/>
<protein>
    <recommendedName>
        <fullName evidence="7">Enoyl reductase (ER) domain-containing protein</fullName>
    </recommendedName>
</protein>
<evidence type="ECO:0000256" key="3">
    <source>
        <dbReference type="ARBA" id="ARBA00022833"/>
    </source>
</evidence>
<gene>
    <name evidence="8" type="ORF">M622_05060</name>
</gene>
<keyword evidence="9" id="KW-1185">Reference proteome</keyword>
<dbReference type="GO" id="GO:0051903">
    <property type="term" value="F:S-(hydroxymethyl)glutathione dehydrogenase [NAD(P)+] activity"/>
    <property type="evidence" value="ECO:0007669"/>
    <property type="project" value="TreeGrafter"/>
</dbReference>
<dbReference type="eggNOG" id="COG1062">
    <property type="taxonomic scope" value="Bacteria"/>
</dbReference>
<comment type="caution">
    <text evidence="8">The sequence shown here is derived from an EMBL/GenBank/DDBJ whole genome shotgun (WGS) entry which is preliminary data.</text>
</comment>
<evidence type="ECO:0000313" key="9">
    <source>
        <dbReference type="Proteomes" id="UP000015455"/>
    </source>
</evidence>
<dbReference type="CDD" id="cd08279">
    <property type="entry name" value="Zn_ADH_class_III"/>
    <property type="match status" value="1"/>
</dbReference>
<keyword evidence="4" id="KW-0560">Oxidoreductase</keyword>
<evidence type="ECO:0000313" key="8">
    <source>
        <dbReference type="EMBL" id="EPZ14827.1"/>
    </source>
</evidence>
<dbReference type="PANTHER" id="PTHR43880:SF12">
    <property type="entry name" value="ALCOHOL DEHYDROGENASE CLASS-3"/>
    <property type="match status" value="1"/>
</dbReference>
<evidence type="ECO:0000256" key="4">
    <source>
        <dbReference type="ARBA" id="ARBA00023002"/>
    </source>
</evidence>
<keyword evidence="2 6" id="KW-0479">Metal-binding</keyword>
<sequence>MKAALALDYGKLSIENVTLDPPRAGEVMIKMAATGVCYSDLSVLNGAVPMPLPLALGHEGAGVVQAVGAGVSKVAPGDHVVLSFIPSCGECYFCDHHEPHLCAASSPEGRMLDGSTRLHLDGREIGAMAMLGCMAEYAVVPAISVMKIDRSIPLDRAALVGCGVMTGVGAVTNTAKVRAGSTVVVFGCGGVGLSAIQGARLVGAKRIIAVDTLDAKLEYARHFGATDTVNAKDDPVAAVRELTGGRGADYSFEVTGKVPVMEQAYAATRRGGTVCIIGIGHYTESFPLNACGFSADAKTVIGCMYGNTNFKVDMPDLLELYLSKRLDLDAMITRTYSIDEVPQAFEDLKSGINARGVILF</sequence>
<dbReference type="SMART" id="SM00829">
    <property type="entry name" value="PKS_ER"/>
    <property type="match status" value="1"/>
</dbReference>
<evidence type="ECO:0000256" key="5">
    <source>
        <dbReference type="ARBA" id="ARBA00023027"/>
    </source>
</evidence>
<dbReference type="InterPro" id="IPR013154">
    <property type="entry name" value="ADH-like_N"/>
</dbReference>
<proteinExistence type="inferred from homology"/>
<dbReference type="GO" id="GO:0005829">
    <property type="term" value="C:cytosol"/>
    <property type="evidence" value="ECO:0007669"/>
    <property type="project" value="TreeGrafter"/>
</dbReference>
<dbReference type="AlphaFoldDB" id="S9ZMU2"/>
<dbReference type="PROSITE" id="PS00059">
    <property type="entry name" value="ADH_ZINC"/>
    <property type="match status" value="1"/>
</dbReference>
<reference evidence="8 9" key="1">
    <citation type="submission" date="2013-06" db="EMBL/GenBank/DDBJ databases">
        <title>Draft genome sequence of Thauera terpenica.</title>
        <authorList>
            <person name="Liu B."/>
            <person name="Frostegard A.H."/>
            <person name="Shapleigh J.P."/>
        </authorList>
    </citation>
    <scope>NUCLEOTIDE SEQUENCE [LARGE SCALE GENOMIC DNA]</scope>
    <source>
        <strain evidence="8 9">58Eu</strain>
    </source>
</reference>
<dbReference type="Pfam" id="PF00107">
    <property type="entry name" value="ADH_zinc_N"/>
    <property type="match status" value="1"/>
</dbReference>
<dbReference type="RefSeq" id="WP_021250169.1">
    <property type="nucleotide sequence ID" value="NZ_ATJV01000070.1"/>
</dbReference>
<evidence type="ECO:0000256" key="1">
    <source>
        <dbReference type="ARBA" id="ARBA00001947"/>
    </source>
</evidence>
<dbReference type="GO" id="GO:0046294">
    <property type="term" value="P:formaldehyde catabolic process"/>
    <property type="evidence" value="ECO:0007669"/>
    <property type="project" value="TreeGrafter"/>
</dbReference>
<comment type="cofactor">
    <cofactor evidence="1 6">
        <name>Zn(2+)</name>
        <dbReference type="ChEBI" id="CHEBI:29105"/>
    </cofactor>
</comment>
<keyword evidence="5" id="KW-0520">NAD</keyword>
<comment type="similarity">
    <text evidence="6">Belongs to the zinc-containing alcohol dehydrogenase family.</text>
</comment>
<dbReference type="SUPFAM" id="SSF50129">
    <property type="entry name" value="GroES-like"/>
    <property type="match status" value="2"/>
</dbReference>
<dbReference type="InterPro" id="IPR020843">
    <property type="entry name" value="ER"/>
</dbReference>
<dbReference type="Gene3D" id="3.90.180.10">
    <property type="entry name" value="Medium-chain alcohol dehydrogenases, catalytic domain"/>
    <property type="match status" value="1"/>
</dbReference>
<dbReference type="FunFam" id="3.40.50.720:FF:000003">
    <property type="entry name" value="S-(hydroxymethyl)glutathione dehydrogenase"/>
    <property type="match status" value="1"/>
</dbReference>
<evidence type="ECO:0000256" key="2">
    <source>
        <dbReference type="ARBA" id="ARBA00022723"/>
    </source>
</evidence>
<dbReference type="InterPro" id="IPR002328">
    <property type="entry name" value="ADH_Zn_CS"/>
</dbReference>
<accession>S9ZMU2</accession>
<dbReference type="InterPro" id="IPR011032">
    <property type="entry name" value="GroES-like_sf"/>
</dbReference>
<dbReference type="InterPro" id="IPR036291">
    <property type="entry name" value="NAD(P)-bd_dom_sf"/>
</dbReference>